<feature type="compositionally biased region" description="Polar residues" evidence="3">
    <location>
        <begin position="262"/>
        <end position="272"/>
    </location>
</feature>
<evidence type="ECO:0000313" key="5">
    <source>
        <dbReference type="Proteomes" id="UP000282613"/>
    </source>
</evidence>
<evidence type="ECO:0000256" key="1">
    <source>
        <dbReference type="ARBA" id="ARBA00009251"/>
    </source>
</evidence>
<keyword evidence="2" id="KW-0238">DNA-binding</keyword>
<accession>A0A0R3VUF2</accession>
<dbReference type="EMBL" id="UYRS01000167">
    <property type="protein sequence ID" value="VDK22204.1"/>
    <property type="molecule type" value="Genomic_DNA"/>
</dbReference>
<dbReference type="WBParaSite" id="TASK_0000094601-mRNA-1">
    <property type="protein sequence ID" value="TASK_0000094601-mRNA-1"/>
    <property type="gene ID" value="TASK_0000094601"/>
</dbReference>
<dbReference type="PANTHER" id="PTHR12611">
    <property type="entry name" value="PUR-TRANSCRIPTIONAL ACTIVATOR"/>
    <property type="match status" value="1"/>
</dbReference>
<dbReference type="Gene3D" id="3.10.450.700">
    <property type="match status" value="1"/>
</dbReference>
<sequence>MHSLYYRSNVPIIPYQLAGIMPRRIDLTNEEDLDSVSLQFKKKRFYVDVKRNWRGRFMKIAEVGLDGRKSRILLTMTAADDLKDKILDLADVYTEIMASHTEEPVDSPKHVTKIDGVVKSHTLNYPHRRYYLDLKKNAWGYFLRVTMLSTSARIKLAIPAEGMRELYNSIYGLLKTWWVPAPEKSKKEVNLPPSRAFRIDSRTLYFDSVANRHGVFLRISQVWATSRSAITIPGRSMGRFREIINELADHISAATVEDKVNHPNSELQNAATDKTDSSKISEVSALETTSPE</sequence>
<reference evidence="6" key="1">
    <citation type="submission" date="2017-02" db="UniProtKB">
        <authorList>
            <consortium name="WormBaseParasite"/>
        </authorList>
    </citation>
    <scope>IDENTIFICATION</scope>
</reference>
<feature type="compositionally biased region" description="Polar residues" evidence="3">
    <location>
        <begin position="280"/>
        <end position="292"/>
    </location>
</feature>
<dbReference type="Gene3D" id="3.30.2450.30">
    <property type="match status" value="1"/>
</dbReference>
<dbReference type="STRING" id="60517.A0A0R3VUF2"/>
<evidence type="ECO:0000313" key="4">
    <source>
        <dbReference type="EMBL" id="VDK22204.1"/>
    </source>
</evidence>
<dbReference type="GO" id="GO:0032422">
    <property type="term" value="F:purine-rich negative regulatory element binding"/>
    <property type="evidence" value="ECO:0007669"/>
    <property type="project" value="InterPro"/>
</dbReference>
<dbReference type="SMART" id="SM00712">
    <property type="entry name" value="PUR"/>
    <property type="match status" value="3"/>
</dbReference>
<dbReference type="GO" id="GO:0000977">
    <property type="term" value="F:RNA polymerase II transcription regulatory region sequence-specific DNA binding"/>
    <property type="evidence" value="ECO:0007669"/>
    <property type="project" value="InterPro"/>
</dbReference>
<comment type="similarity">
    <text evidence="1">Belongs to the PUR DNA-binding protein family.</text>
</comment>
<dbReference type="OrthoDB" id="523901at2759"/>
<organism evidence="6">
    <name type="scientific">Taenia asiatica</name>
    <name type="common">Asian tapeworm</name>
    <dbReference type="NCBI Taxonomy" id="60517"/>
    <lineage>
        <taxon>Eukaryota</taxon>
        <taxon>Metazoa</taxon>
        <taxon>Spiralia</taxon>
        <taxon>Lophotrochozoa</taxon>
        <taxon>Platyhelminthes</taxon>
        <taxon>Cestoda</taxon>
        <taxon>Eucestoda</taxon>
        <taxon>Cyclophyllidea</taxon>
        <taxon>Taeniidae</taxon>
        <taxon>Taenia</taxon>
    </lineage>
</organism>
<keyword evidence="5" id="KW-1185">Reference proteome</keyword>
<evidence type="ECO:0000256" key="2">
    <source>
        <dbReference type="ARBA" id="ARBA00023125"/>
    </source>
</evidence>
<protein>
    <submittedName>
        <fullName evidence="6">Transcriptional activator protein Pur-alpha</fullName>
    </submittedName>
</protein>
<dbReference type="GO" id="GO:0000981">
    <property type="term" value="F:DNA-binding transcription factor activity, RNA polymerase II-specific"/>
    <property type="evidence" value="ECO:0007669"/>
    <property type="project" value="TreeGrafter"/>
</dbReference>
<dbReference type="PANTHER" id="PTHR12611:SF0">
    <property type="entry name" value="PURINE-RICH BINDING PROTEIN-ALPHA, ISOFORM B"/>
    <property type="match status" value="1"/>
</dbReference>
<dbReference type="GO" id="GO:0005634">
    <property type="term" value="C:nucleus"/>
    <property type="evidence" value="ECO:0007669"/>
    <property type="project" value="TreeGrafter"/>
</dbReference>
<proteinExistence type="inferred from homology"/>
<gene>
    <name evidence="4" type="ORF">TASK_LOCUS947</name>
</gene>
<dbReference type="InterPro" id="IPR006628">
    <property type="entry name" value="PUR-bd_fam"/>
</dbReference>
<evidence type="ECO:0000313" key="6">
    <source>
        <dbReference type="WBParaSite" id="TASK_0000094601-mRNA-1"/>
    </source>
</evidence>
<name>A0A0R3VUF2_TAEAS</name>
<feature type="region of interest" description="Disordered" evidence="3">
    <location>
        <begin position="259"/>
        <end position="292"/>
    </location>
</feature>
<dbReference type="AlphaFoldDB" id="A0A0R3VUF2"/>
<evidence type="ECO:0000256" key="3">
    <source>
        <dbReference type="SAM" id="MobiDB-lite"/>
    </source>
</evidence>
<dbReference type="Pfam" id="PF04845">
    <property type="entry name" value="PurA"/>
    <property type="match status" value="1"/>
</dbReference>
<dbReference type="Proteomes" id="UP000282613">
    <property type="component" value="Unassembled WGS sequence"/>
</dbReference>
<reference evidence="4 5" key="2">
    <citation type="submission" date="2018-11" db="EMBL/GenBank/DDBJ databases">
        <authorList>
            <consortium name="Pathogen Informatics"/>
        </authorList>
    </citation>
    <scope>NUCLEOTIDE SEQUENCE [LARGE SCALE GENOMIC DNA]</scope>
</reference>